<sequence length="72" mass="8585">MPWLERFWTNNPIQRYMRGGGASPGAAFAMRQVEKRRELQRTTQENDWHFNNRDFLSRFTQIEAKDKSVPPS</sequence>
<organism evidence="1 2">
    <name type="scientific">Endocarpon pusillum</name>
    <dbReference type="NCBI Taxonomy" id="364733"/>
    <lineage>
        <taxon>Eukaryota</taxon>
        <taxon>Fungi</taxon>
        <taxon>Dikarya</taxon>
        <taxon>Ascomycota</taxon>
        <taxon>Pezizomycotina</taxon>
        <taxon>Eurotiomycetes</taxon>
        <taxon>Chaetothyriomycetidae</taxon>
        <taxon>Verrucariales</taxon>
        <taxon>Verrucariaceae</taxon>
        <taxon>Endocarpon</taxon>
    </lineage>
</organism>
<dbReference type="EMBL" id="JAACFV010000062">
    <property type="protein sequence ID" value="KAF7507859.1"/>
    <property type="molecule type" value="Genomic_DNA"/>
</dbReference>
<proteinExistence type="predicted"/>
<accession>A0A8H7AI62</accession>
<dbReference type="AlphaFoldDB" id="A0A8H7AI62"/>
<protein>
    <submittedName>
        <fullName evidence="1">Uncharacterized protein</fullName>
    </submittedName>
</protein>
<gene>
    <name evidence="1" type="ORF">GJ744_010023</name>
</gene>
<keyword evidence="2" id="KW-1185">Reference proteome</keyword>
<evidence type="ECO:0000313" key="1">
    <source>
        <dbReference type="EMBL" id="KAF7507859.1"/>
    </source>
</evidence>
<name>A0A8H7AI62_9EURO</name>
<reference evidence="1" key="1">
    <citation type="submission" date="2020-02" db="EMBL/GenBank/DDBJ databases">
        <authorList>
            <person name="Palmer J.M."/>
        </authorList>
    </citation>
    <scope>NUCLEOTIDE SEQUENCE</scope>
    <source>
        <strain evidence="1">EPUS1.4</strain>
        <tissue evidence="1">Thallus</tissue>
    </source>
</reference>
<evidence type="ECO:0000313" key="2">
    <source>
        <dbReference type="Proteomes" id="UP000606974"/>
    </source>
</evidence>
<comment type="caution">
    <text evidence="1">The sequence shown here is derived from an EMBL/GenBank/DDBJ whole genome shotgun (WGS) entry which is preliminary data.</text>
</comment>
<dbReference type="Proteomes" id="UP000606974">
    <property type="component" value="Unassembled WGS sequence"/>
</dbReference>